<feature type="transmembrane region" description="Helical" evidence="12">
    <location>
        <begin position="56"/>
        <end position="79"/>
    </location>
</feature>
<feature type="transmembrane region" description="Helical" evidence="12">
    <location>
        <begin position="136"/>
        <end position="154"/>
    </location>
</feature>
<evidence type="ECO:0000256" key="11">
    <source>
        <dbReference type="SAM" id="MobiDB-lite"/>
    </source>
</evidence>
<keyword evidence="9 10" id="KW-0807">Transducer</keyword>
<evidence type="ECO:0000256" key="12">
    <source>
        <dbReference type="SAM" id="Phobius"/>
    </source>
</evidence>
<keyword evidence="7 10" id="KW-0675">Receptor</keyword>
<reference evidence="14 15" key="1">
    <citation type="journal article" date="2007" name="Science">
        <title>Sea anemone genome reveals ancestral eumetazoan gene repertoire and genomic organization.</title>
        <authorList>
            <person name="Putnam N.H."/>
            <person name="Srivastava M."/>
            <person name="Hellsten U."/>
            <person name="Dirks B."/>
            <person name="Chapman J."/>
            <person name="Salamov A."/>
            <person name="Terry A."/>
            <person name="Shapiro H."/>
            <person name="Lindquist E."/>
            <person name="Kapitonov V.V."/>
            <person name="Jurka J."/>
            <person name="Genikhovich G."/>
            <person name="Grigoriev I.V."/>
            <person name="Lucas S.M."/>
            <person name="Steele R.E."/>
            <person name="Finnerty J.R."/>
            <person name="Technau U."/>
            <person name="Martindale M.Q."/>
            <person name="Rokhsar D.S."/>
        </authorList>
    </citation>
    <scope>NUCLEOTIDE SEQUENCE [LARGE SCALE GENOMIC DNA]</scope>
    <source>
        <strain evidence="15">CH2 X CH6</strain>
    </source>
</reference>
<feature type="compositionally biased region" description="Low complexity" evidence="11">
    <location>
        <begin position="310"/>
        <end position="344"/>
    </location>
</feature>
<dbReference type="STRING" id="45351.A7S4X4"/>
<evidence type="ECO:0000256" key="10">
    <source>
        <dbReference type="RuleBase" id="RU000688"/>
    </source>
</evidence>
<keyword evidence="15" id="KW-1185">Reference proteome</keyword>
<comment type="subcellular location">
    <subcellularLocation>
        <location evidence="1">Cell membrane</location>
        <topology evidence="1">Multi-pass membrane protein</topology>
    </subcellularLocation>
</comment>
<evidence type="ECO:0000256" key="8">
    <source>
        <dbReference type="ARBA" id="ARBA00023180"/>
    </source>
</evidence>
<sequence length="366" mass="41250">MNVTVNASAIFALQLKGEKVIALLFYAVLMLTDVVGNGLIIAAFSYNPRLRCVTNILVIGLSAADILVGAISIPCWMSITLRQFDHAPLDQYVYQFYITSDIFIGTASILHLTCIAMERCHAVLQPFNHRLISRRVFYVIVTCVWVFSAGIALLQPFQKDTWEHVYTLMTTIICFFIPTTIILVSYICIFKRSRGGRHLCRHRNTQAVMAQELRLSITVCLITVLFVLSWLPLFSFSMVATYNPRMLPGATACRRIIAFVKWMHYSSSALNPFLYSYRNAELGKTIKAMLSRIFLGTPSPLVAKTRPGTSSSFSFRSRSLNFGRKTSTNSSHKSSQHSTKSQGSPKRHKEDQNNNNDGSYPDRTFV</sequence>
<evidence type="ECO:0000256" key="5">
    <source>
        <dbReference type="ARBA" id="ARBA00023040"/>
    </source>
</evidence>
<dbReference type="EMBL" id="DS469580">
    <property type="protein sequence ID" value="EDO41272.1"/>
    <property type="molecule type" value="Genomic_DNA"/>
</dbReference>
<gene>
    <name evidence="14" type="ORF">NEMVEDRAFT_v1g206860</name>
</gene>
<evidence type="ECO:0000313" key="15">
    <source>
        <dbReference type="Proteomes" id="UP000001593"/>
    </source>
</evidence>
<keyword evidence="4 12" id="KW-1133">Transmembrane helix</keyword>
<dbReference type="Pfam" id="PF00001">
    <property type="entry name" value="7tm_1"/>
    <property type="match status" value="1"/>
</dbReference>
<dbReference type="OMA" id="IAMERCH"/>
<feature type="transmembrane region" description="Helical" evidence="12">
    <location>
        <begin position="94"/>
        <end position="115"/>
    </location>
</feature>
<evidence type="ECO:0000259" key="13">
    <source>
        <dbReference type="PROSITE" id="PS50262"/>
    </source>
</evidence>
<dbReference type="Proteomes" id="UP000001593">
    <property type="component" value="Unassembled WGS sequence"/>
</dbReference>
<keyword evidence="6 12" id="KW-0472">Membrane</keyword>
<keyword evidence="2" id="KW-1003">Cell membrane</keyword>
<accession>A7S4X4</accession>
<feature type="domain" description="G-protein coupled receptors family 1 profile" evidence="13">
    <location>
        <begin position="36"/>
        <end position="275"/>
    </location>
</feature>
<dbReference type="AlphaFoldDB" id="A7S4X4"/>
<dbReference type="KEGG" id="nve:5513029"/>
<keyword evidence="5 10" id="KW-0297">G-protein coupled receptor</keyword>
<keyword evidence="8" id="KW-0325">Glycoprotein</keyword>
<dbReference type="PANTHER" id="PTHR24246">
    <property type="entry name" value="OLFACTORY RECEPTOR AND ADENOSINE RECEPTOR"/>
    <property type="match status" value="1"/>
</dbReference>
<dbReference type="PANTHER" id="PTHR24246:SF27">
    <property type="entry name" value="ADENOSINE RECEPTOR, ISOFORM A"/>
    <property type="match status" value="1"/>
</dbReference>
<feature type="transmembrane region" description="Helical" evidence="12">
    <location>
        <begin position="213"/>
        <end position="236"/>
    </location>
</feature>
<dbReference type="GO" id="GO:0001609">
    <property type="term" value="F:G protein-coupled adenosine receptor activity"/>
    <property type="evidence" value="ECO:0000318"/>
    <property type="project" value="GO_Central"/>
</dbReference>
<feature type="transmembrane region" description="Helical" evidence="12">
    <location>
        <begin position="20"/>
        <end position="44"/>
    </location>
</feature>
<evidence type="ECO:0000256" key="3">
    <source>
        <dbReference type="ARBA" id="ARBA00022692"/>
    </source>
</evidence>
<evidence type="ECO:0000256" key="1">
    <source>
        <dbReference type="ARBA" id="ARBA00004651"/>
    </source>
</evidence>
<dbReference type="PROSITE" id="PS00237">
    <property type="entry name" value="G_PROTEIN_RECEP_F1_1"/>
    <property type="match status" value="1"/>
</dbReference>
<dbReference type="InterPro" id="IPR000276">
    <property type="entry name" value="GPCR_Rhodpsn"/>
</dbReference>
<dbReference type="GO" id="GO:0007186">
    <property type="term" value="P:G protein-coupled receptor signaling pathway"/>
    <property type="evidence" value="ECO:0000318"/>
    <property type="project" value="GO_Central"/>
</dbReference>
<dbReference type="PRINTS" id="PR00237">
    <property type="entry name" value="GPCRRHODOPSN"/>
</dbReference>
<feature type="transmembrane region" description="Helical" evidence="12">
    <location>
        <begin position="166"/>
        <end position="189"/>
    </location>
</feature>
<proteinExistence type="inferred from homology"/>
<keyword evidence="3 10" id="KW-0812">Transmembrane</keyword>
<dbReference type="PROSITE" id="PS50262">
    <property type="entry name" value="G_PROTEIN_RECEP_F1_2"/>
    <property type="match status" value="1"/>
</dbReference>
<protein>
    <recommendedName>
        <fullName evidence="13">G-protein coupled receptors family 1 profile domain-containing protein</fullName>
    </recommendedName>
</protein>
<evidence type="ECO:0000256" key="6">
    <source>
        <dbReference type="ARBA" id="ARBA00023136"/>
    </source>
</evidence>
<dbReference type="PhylomeDB" id="A7S4X4"/>
<evidence type="ECO:0000313" key="14">
    <source>
        <dbReference type="EMBL" id="EDO41272.1"/>
    </source>
</evidence>
<dbReference type="OrthoDB" id="5987098at2759"/>
<evidence type="ECO:0000256" key="2">
    <source>
        <dbReference type="ARBA" id="ARBA00022475"/>
    </source>
</evidence>
<dbReference type="InParanoid" id="A7S4X4"/>
<dbReference type="SUPFAM" id="SSF81321">
    <property type="entry name" value="Family A G protein-coupled receptor-like"/>
    <property type="match status" value="1"/>
</dbReference>
<dbReference type="HOGENOM" id="CLU_009579_11_5_1"/>
<dbReference type="InterPro" id="IPR017452">
    <property type="entry name" value="GPCR_Rhodpsn_7TM"/>
</dbReference>
<organism evidence="14 15">
    <name type="scientific">Nematostella vectensis</name>
    <name type="common">Starlet sea anemone</name>
    <dbReference type="NCBI Taxonomy" id="45351"/>
    <lineage>
        <taxon>Eukaryota</taxon>
        <taxon>Metazoa</taxon>
        <taxon>Cnidaria</taxon>
        <taxon>Anthozoa</taxon>
        <taxon>Hexacorallia</taxon>
        <taxon>Actiniaria</taxon>
        <taxon>Edwardsiidae</taxon>
        <taxon>Nematostella</taxon>
    </lineage>
</organism>
<dbReference type="Gene3D" id="1.20.1070.10">
    <property type="entry name" value="Rhodopsin 7-helix transmembrane proteins"/>
    <property type="match status" value="1"/>
</dbReference>
<dbReference type="SMART" id="SM01381">
    <property type="entry name" value="7TM_GPCR_Srsx"/>
    <property type="match status" value="1"/>
</dbReference>
<dbReference type="GO" id="GO:0005886">
    <property type="term" value="C:plasma membrane"/>
    <property type="evidence" value="ECO:0000318"/>
    <property type="project" value="GO_Central"/>
</dbReference>
<evidence type="ECO:0000256" key="9">
    <source>
        <dbReference type="ARBA" id="ARBA00023224"/>
    </source>
</evidence>
<name>A7S4X4_NEMVE</name>
<comment type="similarity">
    <text evidence="10">Belongs to the G-protein coupled receptor 1 family.</text>
</comment>
<feature type="region of interest" description="Disordered" evidence="11">
    <location>
        <begin position="306"/>
        <end position="366"/>
    </location>
</feature>
<dbReference type="eggNOG" id="KOG3656">
    <property type="taxonomic scope" value="Eukaryota"/>
</dbReference>
<evidence type="ECO:0000256" key="7">
    <source>
        <dbReference type="ARBA" id="ARBA00023170"/>
    </source>
</evidence>
<evidence type="ECO:0000256" key="4">
    <source>
        <dbReference type="ARBA" id="ARBA00022989"/>
    </source>
</evidence>